<dbReference type="RefSeq" id="WP_091902542.1">
    <property type="nucleotide sequence ID" value="NZ_FOYX01000001.1"/>
</dbReference>
<protein>
    <submittedName>
        <fullName evidence="1">Uncharacterized protein</fullName>
    </submittedName>
</protein>
<keyword evidence="2" id="KW-1185">Reference proteome</keyword>
<evidence type="ECO:0000313" key="2">
    <source>
        <dbReference type="Proteomes" id="UP000199462"/>
    </source>
</evidence>
<dbReference type="EMBL" id="FOYX01000001">
    <property type="protein sequence ID" value="SFR65194.1"/>
    <property type="molecule type" value="Genomic_DNA"/>
</dbReference>
<organism evidence="1 2">
    <name type="scientific">Maribacter stanieri</name>
    <dbReference type="NCBI Taxonomy" id="440514"/>
    <lineage>
        <taxon>Bacteria</taxon>
        <taxon>Pseudomonadati</taxon>
        <taxon>Bacteroidota</taxon>
        <taxon>Flavobacteriia</taxon>
        <taxon>Flavobacteriales</taxon>
        <taxon>Flavobacteriaceae</taxon>
        <taxon>Maribacter</taxon>
    </lineage>
</organism>
<gene>
    <name evidence="1" type="ORF">SAMN04488010_1582</name>
</gene>
<name>A0A1I6IEY0_9FLAO</name>
<evidence type="ECO:0000313" key="1">
    <source>
        <dbReference type="EMBL" id="SFR65194.1"/>
    </source>
</evidence>
<proteinExistence type="predicted"/>
<sequence>MDKYDVLTIVLSFIAIAFSWYANNQAVRANTIAENANRTNIKMFKRQGVIDLHMAWSDIYDIDEDNLITPHIVKAINALSLTASLWNHDVIEKPILYQSYWMPYKKLFDQIDSIDKLVPGKQEKCKDLLSRDIKKAYSGMNNTDLSKVLTTNL</sequence>
<dbReference type="STRING" id="440514.SAMN04488010_1582"/>
<dbReference type="AlphaFoldDB" id="A0A1I6IEY0"/>
<reference evidence="2" key="1">
    <citation type="submission" date="2016-10" db="EMBL/GenBank/DDBJ databases">
        <authorList>
            <person name="Varghese N."/>
            <person name="Submissions S."/>
        </authorList>
    </citation>
    <scope>NUCLEOTIDE SEQUENCE [LARGE SCALE GENOMIC DNA]</scope>
    <source>
        <strain evidence="2">DSM 19891</strain>
    </source>
</reference>
<accession>A0A1I6IEY0</accession>
<dbReference type="Proteomes" id="UP000199462">
    <property type="component" value="Unassembled WGS sequence"/>
</dbReference>